<proteinExistence type="predicted"/>
<dbReference type="Pfam" id="PF00078">
    <property type="entry name" value="RVT_1"/>
    <property type="match status" value="1"/>
</dbReference>
<dbReference type="PANTHER" id="PTHR47027:SF20">
    <property type="entry name" value="REVERSE TRANSCRIPTASE-LIKE PROTEIN WITH RNA-DIRECTED DNA POLYMERASE DOMAIN"/>
    <property type="match status" value="1"/>
</dbReference>
<accession>A0A0G4HRQ7</accession>
<gene>
    <name evidence="2" type="ORF">Cvel_30665</name>
</gene>
<dbReference type="PROSITE" id="PS50878">
    <property type="entry name" value="RT_POL"/>
    <property type="match status" value="1"/>
</dbReference>
<dbReference type="InterPro" id="IPR000477">
    <property type="entry name" value="RT_dom"/>
</dbReference>
<dbReference type="EMBL" id="CDMZ01003599">
    <property type="protein sequence ID" value="CEM46957.1"/>
    <property type="molecule type" value="Genomic_DNA"/>
</dbReference>
<reference evidence="2" key="1">
    <citation type="submission" date="2014-11" db="EMBL/GenBank/DDBJ databases">
        <authorList>
            <person name="Otto D Thomas"/>
            <person name="Naeem Raeece"/>
        </authorList>
    </citation>
    <scope>NUCLEOTIDE SEQUENCE</scope>
</reference>
<dbReference type="PANTHER" id="PTHR47027">
    <property type="entry name" value="REVERSE TRANSCRIPTASE DOMAIN-CONTAINING PROTEIN"/>
    <property type="match status" value="1"/>
</dbReference>
<organism evidence="2">
    <name type="scientific">Chromera velia CCMP2878</name>
    <dbReference type="NCBI Taxonomy" id="1169474"/>
    <lineage>
        <taxon>Eukaryota</taxon>
        <taxon>Sar</taxon>
        <taxon>Alveolata</taxon>
        <taxon>Colpodellida</taxon>
        <taxon>Chromeraceae</taxon>
        <taxon>Chromera</taxon>
    </lineage>
</organism>
<dbReference type="AlphaFoldDB" id="A0A0G4HRQ7"/>
<evidence type="ECO:0000313" key="2">
    <source>
        <dbReference type="EMBL" id="CEM46957.1"/>
    </source>
</evidence>
<dbReference type="SUPFAM" id="SSF56672">
    <property type="entry name" value="DNA/RNA polymerases"/>
    <property type="match status" value="1"/>
</dbReference>
<sequence>MGEGSVEEPEREPEPVLLDNCILGSLGYADDLCFLAHSVSDLQKKFSALEGYCKEWGLTVNLKKTKILRLSALALGQSAGRVMYGGREVEWTSEYKYLGCVFVEGGCLNKTIESRIASASRALGGVIGLIASMGPLSIDAQVTVFRACWTPVALYCLECLPVRDADLLALDALQLRFARNHGKTVLVLTFRGTISTTDAMLENFIESSGKGTFAFTVPDADAFDLGETYTLTVTVCGGDPQILDPFPIANGTANAMMTGGDFDIPDLPPIPSI</sequence>
<dbReference type="InterPro" id="IPR043502">
    <property type="entry name" value="DNA/RNA_pol_sf"/>
</dbReference>
<name>A0A0G4HRQ7_9ALVE</name>
<protein>
    <recommendedName>
        <fullName evidence="1">Reverse transcriptase domain-containing protein</fullName>
    </recommendedName>
</protein>
<feature type="domain" description="Reverse transcriptase" evidence="1">
    <location>
        <begin position="1"/>
        <end position="102"/>
    </location>
</feature>
<evidence type="ECO:0000259" key="1">
    <source>
        <dbReference type="PROSITE" id="PS50878"/>
    </source>
</evidence>